<dbReference type="Gene3D" id="1.10.10.10">
    <property type="entry name" value="Winged helix-like DNA-binding domain superfamily/Winged helix DNA-binding domain"/>
    <property type="match status" value="1"/>
</dbReference>
<sequence length="276" mass="31254">MLDIGGDSDKSESIDQLRDLWASVSSYPVYQSEEAMLHFLNTMCKILGAHSGTWLAMKKLKSNPRRVAADDYAVILEQLGGWAPVAAVYTSKSKNLNGVMNRWLMHARKEGVDPLSQTVLDNFGKSRVHISAELDPELNWADSWLPKKYFSYYGIGDRMMGLYYLTDDCESCLVFDRPADSEAFSAVEKNVLYLAMTGSTELHKRLLMEHGVIRATTPLSKRERETYRLLLTEMSESQIADKMKLSMHTVHDYARGLYKKFQVKGRVGLMALVLGH</sequence>
<dbReference type="AlphaFoldDB" id="A0AAT9FLW2"/>
<organism evidence="2">
    <name type="scientific">Oceaniferula spumae</name>
    <dbReference type="NCBI Taxonomy" id="2979115"/>
    <lineage>
        <taxon>Bacteria</taxon>
        <taxon>Pseudomonadati</taxon>
        <taxon>Verrucomicrobiota</taxon>
        <taxon>Verrucomicrobiia</taxon>
        <taxon>Verrucomicrobiales</taxon>
        <taxon>Verrucomicrobiaceae</taxon>
        <taxon>Oceaniferula</taxon>
    </lineage>
</organism>
<evidence type="ECO:0000313" key="2">
    <source>
        <dbReference type="EMBL" id="BDS07001.1"/>
    </source>
</evidence>
<proteinExistence type="predicted"/>
<dbReference type="InterPro" id="IPR000792">
    <property type="entry name" value="Tscrpt_reg_LuxR_C"/>
</dbReference>
<dbReference type="SMART" id="SM00421">
    <property type="entry name" value="HTH_LUXR"/>
    <property type="match status" value="1"/>
</dbReference>
<evidence type="ECO:0000259" key="1">
    <source>
        <dbReference type="PROSITE" id="PS50043"/>
    </source>
</evidence>
<dbReference type="GO" id="GO:0006355">
    <property type="term" value="P:regulation of DNA-templated transcription"/>
    <property type="evidence" value="ECO:0007669"/>
    <property type="project" value="InterPro"/>
</dbReference>
<reference evidence="2" key="1">
    <citation type="submission" date="2024-07" db="EMBL/GenBank/DDBJ databases">
        <title>Complete genome sequence of Verrucomicrobiaceae bacterium NT6N.</title>
        <authorList>
            <person name="Huang C."/>
            <person name="Takami H."/>
            <person name="Hamasaki K."/>
        </authorList>
    </citation>
    <scope>NUCLEOTIDE SEQUENCE</scope>
    <source>
        <strain evidence="2">NT6N</strain>
    </source>
</reference>
<dbReference type="Pfam" id="PF00196">
    <property type="entry name" value="GerE"/>
    <property type="match status" value="1"/>
</dbReference>
<feature type="domain" description="HTH luxR-type" evidence="1">
    <location>
        <begin position="212"/>
        <end position="276"/>
    </location>
</feature>
<dbReference type="InterPro" id="IPR036388">
    <property type="entry name" value="WH-like_DNA-bd_sf"/>
</dbReference>
<protein>
    <recommendedName>
        <fullName evidence="1">HTH luxR-type domain-containing protein</fullName>
    </recommendedName>
</protein>
<dbReference type="KEGG" id="osu:NT6N_20410"/>
<dbReference type="InterPro" id="IPR016032">
    <property type="entry name" value="Sig_transdc_resp-reg_C-effctor"/>
</dbReference>
<dbReference type="PROSITE" id="PS50043">
    <property type="entry name" value="HTH_LUXR_2"/>
    <property type="match status" value="1"/>
</dbReference>
<accession>A0AAT9FLW2</accession>
<name>A0AAT9FLW2_9BACT</name>
<dbReference type="GO" id="GO:0003677">
    <property type="term" value="F:DNA binding"/>
    <property type="evidence" value="ECO:0007669"/>
    <property type="project" value="InterPro"/>
</dbReference>
<dbReference type="EMBL" id="AP026866">
    <property type="protein sequence ID" value="BDS07001.1"/>
    <property type="molecule type" value="Genomic_DNA"/>
</dbReference>
<dbReference type="SUPFAM" id="SSF46894">
    <property type="entry name" value="C-terminal effector domain of the bipartite response regulators"/>
    <property type="match status" value="1"/>
</dbReference>
<gene>
    <name evidence="2" type="ORF">NT6N_20410</name>
</gene>